<evidence type="ECO:0000313" key="2">
    <source>
        <dbReference type="Proteomes" id="UP000256326"/>
    </source>
</evidence>
<gene>
    <name evidence="1" type="ORF">DRF58_17260</name>
</gene>
<evidence type="ECO:0000313" key="1">
    <source>
        <dbReference type="EMBL" id="REC66016.1"/>
    </source>
</evidence>
<keyword evidence="2" id="KW-1185">Reference proteome</keyword>
<comment type="caution">
    <text evidence="1">The sequence shown here is derived from an EMBL/GenBank/DDBJ whole genome shotgun (WGS) entry which is preliminary data.</text>
</comment>
<reference evidence="1 2" key="1">
    <citation type="journal article" date="2006" name="Int. J. Syst. Evol. Microbiol.">
        <title>Chryseobacterium hispanicum sp. nov., isolated from the drinking water distribution system of Sevilla, Spain.</title>
        <authorList>
            <person name="Gallego V."/>
            <person name="Garcia M.T."/>
            <person name="Ventosa A."/>
        </authorList>
    </citation>
    <scope>NUCLEOTIDE SEQUENCE [LARGE SCALE GENOMIC DNA]</scope>
    <source>
        <strain evidence="1 2">KCTC 22104</strain>
    </source>
</reference>
<dbReference type="PROSITE" id="PS51257">
    <property type="entry name" value="PROKAR_LIPOPROTEIN"/>
    <property type="match status" value="1"/>
</dbReference>
<dbReference type="Proteomes" id="UP000256326">
    <property type="component" value="Unassembled WGS sequence"/>
</dbReference>
<organism evidence="1 2">
    <name type="scientific">Epilithonimonas hispanica</name>
    <dbReference type="NCBI Taxonomy" id="358687"/>
    <lineage>
        <taxon>Bacteria</taxon>
        <taxon>Pseudomonadati</taxon>
        <taxon>Bacteroidota</taxon>
        <taxon>Flavobacteriia</taxon>
        <taxon>Flavobacteriales</taxon>
        <taxon>Weeksellaceae</taxon>
        <taxon>Chryseobacterium group</taxon>
        <taxon>Epilithonimonas</taxon>
    </lineage>
</organism>
<accession>A0A3D9CJU8</accession>
<dbReference type="EMBL" id="QNUG01000071">
    <property type="protein sequence ID" value="REC66016.1"/>
    <property type="molecule type" value="Genomic_DNA"/>
</dbReference>
<protein>
    <recommendedName>
        <fullName evidence="3">Lipoprotein</fullName>
    </recommendedName>
</protein>
<name>A0A3D9CJU8_9FLAO</name>
<dbReference type="AlphaFoldDB" id="A0A3D9CJU8"/>
<evidence type="ECO:0008006" key="3">
    <source>
        <dbReference type="Google" id="ProtNLM"/>
    </source>
</evidence>
<proteinExistence type="predicted"/>
<sequence>MDKRITRSKKNSIMKNFNNVVLLIWGCILFYSCSSKILYPNKYSSVCFYMDSPSTELYIKSESRFVLTYPSSFEKIMGNWEIKKDTLYLKSKFKGSLLDNDSILHKEEKYFIIKGKKLFNPQNQKCFLILKKQIQNPSSAKSPDFVADK</sequence>